<evidence type="ECO:0008006" key="4">
    <source>
        <dbReference type="Google" id="ProtNLM"/>
    </source>
</evidence>
<dbReference type="FunCoup" id="L0P9K8">
    <property type="interactions" value="158"/>
</dbReference>
<dbReference type="InParanoid" id="L0P9K8"/>
<dbReference type="Proteomes" id="UP000010422">
    <property type="component" value="Unassembled WGS sequence"/>
</dbReference>
<dbReference type="InterPro" id="IPR008504">
    <property type="entry name" value="Emc6"/>
</dbReference>
<gene>
    <name evidence="2" type="ORF">PNEJI1_001987</name>
</gene>
<dbReference type="STRING" id="1209962.L0P9K8"/>
<dbReference type="GO" id="GO:0034975">
    <property type="term" value="P:protein folding in endoplasmic reticulum"/>
    <property type="evidence" value="ECO:0007669"/>
    <property type="project" value="TreeGrafter"/>
</dbReference>
<dbReference type="GO" id="GO:0000045">
    <property type="term" value="P:autophagosome assembly"/>
    <property type="evidence" value="ECO:0007669"/>
    <property type="project" value="TreeGrafter"/>
</dbReference>
<sequence length="127" mass="14860">MFKAKMFFLHNRQYFEVEKENQSFWCFRSFKSPPIVLLRISRKMDKKNHEIHAIASDAVAHNFKIISHIRSVTSIFFGFVAGILNLTSHPSLYFLSHKDIWTKDIFSGLLSFILSCTLSYGLVHIYI</sequence>
<accession>L0P9K8</accession>
<dbReference type="VEuPathDB" id="FungiDB:PNEJI1_001987"/>
<dbReference type="PANTHER" id="PTHR20994:SF0">
    <property type="entry name" value="ER MEMBRANE PROTEIN COMPLEX SUBUNIT 6"/>
    <property type="match status" value="1"/>
</dbReference>
<feature type="transmembrane region" description="Helical" evidence="1">
    <location>
        <begin position="72"/>
        <end position="93"/>
    </location>
</feature>
<evidence type="ECO:0000313" key="2">
    <source>
        <dbReference type="EMBL" id="CCJ29086.1"/>
    </source>
</evidence>
<organism evidence="3">
    <name type="scientific">Pneumocystis jirovecii</name>
    <name type="common">Human pneumocystis pneumonia agent</name>
    <dbReference type="NCBI Taxonomy" id="42068"/>
    <lineage>
        <taxon>Eukaryota</taxon>
        <taxon>Fungi</taxon>
        <taxon>Dikarya</taxon>
        <taxon>Ascomycota</taxon>
        <taxon>Taphrinomycotina</taxon>
        <taxon>Pneumocystomycetes</taxon>
        <taxon>Pneumocystaceae</taxon>
        <taxon>Pneumocystis</taxon>
    </lineage>
</organism>
<name>L0P9K8_PNEJI</name>
<reference evidence="2 3" key="1">
    <citation type="journal article" date="2012" name="MBio">
        <title>De novo assembly of the Pneumocystis jirovecii genome from a single bronchoalveolar lavage fluid specimen from a patient.</title>
        <authorList>
            <person name="Cisse O.H."/>
            <person name="Pagni M."/>
            <person name="Hauser P.M."/>
        </authorList>
    </citation>
    <scope>NUCLEOTIDE SEQUENCE [LARGE SCALE GENOMIC DNA]</scope>
    <source>
        <strain evidence="2 3">SE8</strain>
    </source>
</reference>
<evidence type="ECO:0000313" key="3">
    <source>
        <dbReference type="Proteomes" id="UP000010422"/>
    </source>
</evidence>
<comment type="caution">
    <text evidence="2">The sequence shown here is derived from an EMBL/GenBank/DDBJ whole genome shotgun (WGS) entry which is preliminary data.</text>
</comment>
<feature type="transmembrane region" description="Helical" evidence="1">
    <location>
        <begin position="105"/>
        <end position="126"/>
    </location>
</feature>
<proteinExistence type="predicted"/>
<evidence type="ECO:0000256" key="1">
    <source>
        <dbReference type="SAM" id="Phobius"/>
    </source>
</evidence>
<protein>
    <recommendedName>
        <fullName evidence="4">ER membrane protein complex subunit 6</fullName>
    </recommendedName>
</protein>
<dbReference type="AlphaFoldDB" id="L0P9K8"/>
<keyword evidence="1" id="KW-1133">Transmembrane helix</keyword>
<dbReference type="EMBL" id="CAKM01000153">
    <property type="protein sequence ID" value="CCJ29086.1"/>
    <property type="molecule type" value="Genomic_DNA"/>
</dbReference>
<keyword evidence="1" id="KW-0472">Membrane</keyword>
<dbReference type="GO" id="GO:0072546">
    <property type="term" value="C:EMC complex"/>
    <property type="evidence" value="ECO:0007669"/>
    <property type="project" value="InterPro"/>
</dbReference>
<dbReference type="PANTHER" id="PTHR20994">
    <property type="entry name" value="ER MEMBRANE PROTEIN COMPLEX SUBUNIT 6"/>
    <property type="match status" value="1"/>
</dbReference>
<keyword evidence="1" id="KW-0812">Transmembrane</keyword>